<evidence type="ECO:0000313" key="8">
    <source>
        <dbReference type="EMBL" id="KAG2389840.1"/>
    </source>
</evidence>
<evidence type="ECO:0000256" key="4">
    <source>
        <dbReference type="ARBA" id="ARBA00022989"/>
    </source>
</evidence>
<keyword evidence="5" id="KW-0472">Membrane</keyword>
<evidence type="ECO:0000256" key="5">
    <source>
        <dbReference type="ARBA" id="ARBA00023136"/>
    </source>
</evidence>
<feature type="signal peptide" evidence="6">
    <location>
        <begin position="1"/>
        <end position="23"/>
    </location>
</feature>
<dbReference type="Gene3D" id="3.80.10.10">
    <property type="entry name" value="Ribonuclease Inhibitor"/>
    <property type="match status" value="1"/>
</dbReference>
<dbReference type="Pfam" id="PF12819">
    <property type="entry name" value="Malectin_like"/>
    <property type="match status" value="1"/>
</dbReference>
<dbReference type="GO" id="GO:0016020">
    <property type="term" value="C:membrane"/>
    <property type="evidence" value="ECO:0007669"/>
    <property type="project" value="UniProtKB-SubCell"/>
</dbReference>
<keyword evidence="3 6" id="KW-0732">Signal</keyword>
<protein>
    <submittedName>
        <fullName evidence="8">LRR receptor-like serine/threonine-protein</fullName>
    </submittedName>
</protein>
<dbReference type="InterPro" id="IPR032675">
    <property type="entry name" value="LRR_dom_sf"/>
</dbReference>
<evidence type="ECO:0000256" key="6">
    <source>
        <dbReference type="SAM" id="SignalP"/>
    </source>
</evidence>
<evidence type="ECO:0000313" key="9">
    <source>
        <dbReference type="Proteomes" id="UP000743370"/>
    </source>
</evidence>
<dbReference type="InterPro" id="IPR001611">
    <property type="entry name" value="Leu-rich_rpt"/>
</dbReference>
<comment type="caution">
    <text evidence="8">The sequence shown here is derived from an EMBL/GenBank/DDBJ whole genome shotgun (WGS) entry which is preliminary data.</text>
</comment>
<keyword evidence="8" id="KW-0675">Receptor</keyword>
<dbReference type="PANTHER" id="PTHR45631:SF212">
    <property type="entry name" value="PROTEIN KINASE DOMAIN-CONTAINING PROTEIN"/>
    <property type="match status" value="1"/>
</dbReference>
<dbReference type="SUPFAM" id="SSF52058">
    <property type="entry name" value="L domain-like"/>
    <property type="match status" value="1"/>
</dbReference>
<dbReference type="AlphaFoldDB" id="A0A8T0JYG4"/>
<dbReference type="PANTHER" id="PTHR45631">
    <property type="entry name" value="OS07G0107800 PROTEIN-RELATED"/>
    <property type="match status" value="1"/>
</dbReference>
<organism evidence="8 9">
    <name type="scientific">Phaseolus angularis</name>
    <name type="common">Azuki bean</name>
    <name type="synonym">Vigna angularis</name>
    <dbReference type="NCBI Taxonomy" id="3914"/>
    <lineage>
        <taxon>Eukaryota</taxon>
        <taxon>Viridiplantae</taxon>
        <taxon>Streptophyta</taxon>
        <taxon>Embryophyta</taxon>
        <taxon>Tracheophyta</taxon>
        <taxon>Spermatophyta</taxon>
        <taxon>Magnoliopsida</taxon>
        <taxon>eudicotyledons</taxon>
        <taxon>Gunneridae</taxon>
        <taxon>Pentapetalae</taxon>
        <taxon>rosids</taxon>
        <taxon>fabids</taxon>
        <taxon>Fabales</taxon>
        <taxon>Fabaceae</taxon>
        <taxon>Papilionoideae</taxon>
        <taxon>50 kb inversion clade</taxon>
        <taxon>NPAAA clade</taxon>
        <taxon>indigoferoid/millettioid clade</taxon>
        <taxon>Phaseoleae</taxon>
        <taxon>Vigna</taxon>
    </lineage>
</organism>
<dbReference type="EMBL" id="JABFOF010000007">
    <property type="protein sequence ID" value="KAG2389840.1"/>
    <property type="molecule type" value="Genomic_DNA"/>
</dbReference>
<dbReference type="Gene3D" id="2.60.120.430">
    <property type="entry name" value="Galactose-binding lectin"/>
    <property type="match status" value="1"/>
</dbReference>
<evidence type="ECO:0000256" key="3">
    <source>
        <dbReference type="ARBA" id="ARBA00022729"/>
    </source>
</evidence>
<feature type="domain" description="Malectin-like" evidence="7">
    <location>
        <begin position="44"/>
        <end position="370"/>
    </location>
</feature>
<feature type="chain" id="PRO_5035923980" evidence="6">
    <location>
        <begin position="24"/>
        <end position="495"/>
    </location>
</feature>
<keyword evidence="2" id="KW-0812">Transmembrane</keyword>
<reference evidence="8 9" key="1">
    <citation type="submission" date="2020-05" db="EMBL/GenBank/DDBJ databases">
        <title>Vigna angularis (adzuki bean) Var. LongXiaoDou No. 4 denovo assembly.</title>
        <authorList>
            <person name="Xiang H."/>
        </authorList>
    </citation>
    <scope>NUCLEOTIDE SEQUENCE [LARGE SCALE GENOMIC DNA]</scope>
    <source>
        <tissue evidence="8">Leaf</tissue>
    </source>
</reference>
<accession>A0A8T0JYG4</accession>
<evidence type="ECO:0000256" key="1">
    <source>
        <dbReference type="ARBA" id="ARBA00004167"/>
    </source>
</evidence>
<proteinExistence type="predicted"/>
<evidence type="ECO:0000259" key="7">
    <source>
        <dbReference type="Pfam" id="PF12819"/>
    </source>
</evidence>
<evidence type="ECO:0000256" key="2">
    <source>
        <dbReference type="ARBA" id="ARBA00022692"/>
    </source>
</evidence>
<dbReference type="Pfam" id="PF00560">
    <property type="entry name" value="LRR_1"/>
    <property type="match status" value="1"/>
</dbReference>
<sequence>MDRELQWILVLAICASSLINILAENSQLTYWNLANLDYSGVISIDCGVDEGYTDKTTNLQYQADDIQFGEINNTSSINNMGHISQIHKQLNTLRSFPHGKRNCYTLTPKQGKNKKYIIRAYFAYGNYDNENKPPVFDLHLGVNFLKTINSSEGVVIRIEAVHFASTERIDLCLVNIDQGVPFISLLELWPLDNSIYQSSSTLLTLYLLTRLNLGASEDNFIRYTDDIYGRSWEVPNNYNKRPLKTSSAIDLDKFDDPYKLPAEVLSSAVEARDSNSLEFTLNYGTDYEYYVYLHFFDFEDRTNKQKRRLNIVINGFEDNNVTEFHTLSYWKPYTIILPIKQGMGIRKILIEANSDSDELPAMLNALEIYRISILFVLMAKFSQNSSRNLSSSKLSGEIDASFSNLTCLVTLDLSDNELSGEVPEFFAKLPQLHFLNRLTGSVPESLKAKSSNNSLQLRVMQEQPQEVYYSISGIYNSMCCSGPHNIYHSYGDLET</sequence>
<comment type="subcellular location">
    <subcellularLocation>
        <location evidence="1">Membrane</location>
        <topology evidence="1">Single-pass membrane protein</topology>
    </subcellularLocation>
</comment>
<dbReference type="Proteomes" id="UP000743370">
    <property type="component" value="Unassembled WGS sequence"/>
</dbReference>
<name>A0A8T0JYG4_PHAAN</name>
<gene>
    <name evidence="8" type="ORF">HKW66_Vig0179130</name>
</gene>
<dbReference type="InterPro" id="IPR024788">
    <property type="entry name" value="Malectin-like_Carb-bd_dom"/>
</dbReference>
<keyword evidence="4" id="KW-1133">Transmembrane helix</keyword>